<dbReference type="GO" id="GO:0030684">
    <property type="term" value="C:preribosome"/>
    <property type="evidence" value="ECO:0007669"/>
    <property type="project" value="EnsemblFungi"/>
</dbReference>
<proteinExistence type="inferred from homology"/>
<dbReference type="GO" id="GO:0022625">
    <property type="term" value="C:cytosolic large ribosomal subunit"/>
    <property type="evidence" value="ECO:0007669"/>
    <property type="project" value="UniProtKB-UniRule"/>
</dbReference>
<dbReference type="GO" id="GO:0003723">
    <property type="term" value="F:RNA binding"/>
    <property type="evidence" value="ECO:0007669"/>
    <property type="project" value="UniProtKB-UniRule"/>
</dbReference>
<dbReference type="HOGENOM" id="CLU_055193_1_1_1"/>
<dbReference type="InterPro" id="IPR029064">
    <property type="entry name" value="Ribosomal_eL30-like_sf"/>
</dbReference>
<dbReference type="Proteomes" id="UP000030655">
    <property type="component" value="Unassembled WGS sequence"/>
</dbReference>
<gene>
    <name evidence="7" type="ORF">H312_03262</name>
</gene>
<sequence>MAFKNKRVYNKKDSSPHPHELTQEHQMEERKRIVDYRVNLYKNALRIPPAINQFNEHLDENDKEEFLNFFKKYIPENKEEKAKRLSSSNPNEGPKPVLNKFGLKHVVSLIEQKKAKLVLIASDVDPIETVVFLPTLCVKMGVSYAIVNSKKDLGSLVNLKQTSCVCLCESAYKDQASFKKLIDKANSIYSDNYEMTMKKWGGGVLLRQKEEK</sequence>
<comment type="similarity">
    <text evidence="1 4">Belongs to the eukaryotic ribosomal protein eL8 family.</text>
</comment>
<dbReference type="PRINTS" id="PR00881">
    <property type="entry name" value="L7ARS6FAMILY"/>
</dbReference>
<keyword evidence="8" id="KW-1185">Reference proteome</keyword>
<reference evidence="7 8" key="2">
    <citation type="submission" date="2014-03" db="EMBL/GenBank/DDBJ databases">
        <title>The Genome Sequence of Anncaliia algerae insect isolate PRA339.</title>
        <authorList>
            <consortium name="The Broad Institute Genome Sequencing Platform"/>
            <consortium name="The Broad Institute Genome Sequencing Center for Infectious Disease"/>
            <person name="Cuomo C."/>
            <person name="Becnel J."/>
            <person name="Sanscrainte N."/>
            <person name="Walker B."/>
            <person name="Young S.K."/>
            <person name="Zeng Q."/>
            <person name="Gargeya S."/>
            <person name="Fitzgerald M."/>
            <person name="Haas B."/>
            <person name="Abouelleil A."/>
            <person name="Alvarado L."/>
            <person name="Arachchi H.M."/>
            <person name="Berlin A.M."/>
            <person name="Chapman S.B."/>
            <person name="Dewar J."/>
            <person name="Goldberg J."/>
            <person name="Griggs A."/>
            <person name="Gujja S."/>
            <person name="Hansen M."/>
            <person name="Howarth C."/>
            <person name="Imamovic A."/>
            <person name="Larimer J."/>
            <person name="McCowan C."/>
            <person name="Murphy C."/>
            <person name="Neiman D."/>
            <person name="Pearson M."/>
            <person name="Priest M."/>
            <person name="Roberts A."/>
            <person name="Saif S."/>
            <person name="Shea T."/>
            <person name="Sisk P."/>
            <person name="Sykes S."/>
            <person name="Wortman J."/>
            <person name="Nusbaum C."/>
            <person name="Birren B."/>
        </authorList>
    </citation>
    <scope>NUCLEOTIDE SEQUENCE [LARGE SCALE GENOMIC DNA]</scope>
    <source>
        <strain evidence="7 8">PRA339</strain>
    </source>
</reference>
<evidence type="ECO:0000256" key="4">
    <source>
        <dbReference type="RuleBase" id="RU367042"/>
    </source>
</evidence>
<dbReference type="InterPro" id="IPR018492">
    <property type="entry name" value="Ribosomal_eL8/Nhp2"/>
</dbReference>
<dbReference type="InterPro" id="IPR050257">
    <property type="entry name" value="eL8/uL1-like"/>
</dbReference>
<dbReference type="Pfam" id="PF01248">
    <property type="entry name" value="Ribosomal_L7Ae"/>
    <property type="match status" value="1"/>
</dbReference>
<organism evidence="7 8">
    <name type="scientific">Anncaliia algerae PRA339</name>
    <dbReference type="NCBI Taxonomy" id="1288291"/>
    <lineage>
        <taxon>Eukaryota</taxon>
        <taxon>Fungi</taxon>
        <taxon>Fungi incertae sedis</taxon>
        <taxon>Microsporidia</taxon>
        <taxon>Tubulinosematoidea</taxon>
        <taxon>Tubulinosematidae</taxon>
        <taxon>Anncaliia</taxon>
    </lineage>
</organism>
<dbReference type="PRINTS" id="PR00882">
    <property type="entry name" value="RIBOSOMALL7A"/>
</dbReference>
<dbReference type="SUPFAM" id="SSF55315">
    <property type="entry name" value="L30e-like"/>
    <property type="match status" value="1"/>
</dbReference>
<reference evidence="8" key="1">
    <citation type="submission" date="2013-02" db="EMBL/GenBank/DDBJ databases">
        <authorList>
            <consortium name="The Broad Institute Genome Sequencing Platform"/>
            <person name="Cuomo C."/>
            <person name="Becnel J."/>
            <person name="Sanscrainte N."/>
            <person name="Walker B."/>
            <person name="Young S.K."/>
            <person name="Zeng Q."/>
            <person name="Gargeya S."/>
            <person name="Fitzgerald M."/>
            <person name="Haas B."/>
            <person name="Abouelleil A."/>
            <person name="Alvarado L."/>
            <person name="Arachchi H.M."/>
            <person name="Berlin A.M."/>
            <person name="Chapman S.B."/>
            <person name="Dewar J."/>
            <person name="Goldberg J."/>
            <person name="Griggs A."/>
            <person name="Gujja S."/>
            <person name="Hansen M."/>
            <person name="Howarth C."/>
            <person name="Imamovic A."/>
            <person name="Larimer J."/>
            <person name="McCowan C."/>
            <person name="Murphy C."/>
            <person name="Neiman D."/>
            <person name="Pearson M."/>
            <person name="Priest M."/>
            <person name="Roberts A."/>
            <person name="Saif S."/>
            <person name="Shea T."/>
            <person name="Sisk P."/>
            <person name="Sykes S."/>
            <person name="Wortman J."/>
            <person name="Nusbaum C."/>
            <person name="Birren B."/>
        </authorList>
    </citation>
    <scope>NUCLEOTIDE SEQUENCE [LARGE SCALE GENOMIC DNA]</scope>
    <source>
        <strain evidence="8">PRA339</strain>
    </source>
</reference>
<feature type="region of interest" description="Disordered" evidence="5">
    <location>
        <begin position="1"/>
        <end position="28"/>
    </location>
</feature>
<evidence type="ECO:0000259" key="6">
    <source>
        <dbReference type="Pfam" id="PF01248"/>
    </source>
</evidence>
<dbReference type="EMBL" id="KK365292">
    <property type="protein sequence ID" value="KCZ79354.1"/>
    <property type="molecule type" value="Genomic_DNA"/>
</dbReference>
<dbReference type="OrthoDB" id="29563at2759"/>
<feature type="compositionally biased region" description="Basic and acidic residues" evidence="5">
    <location>
        <begin position="10"/>
        <end position="28"/>
    </location>
</feature>
<dbReference type="PANTHER" id="PTHR23105">
    <property type="entry name" value="RIBOSOMAL PROTEIN L7AE FAMILY MEMBER"/>
    <property type="match status" value="1"/>
</dbReference>
<dbReference type="InterPro" id="IPR004038">
    <property type="entry name" value="Ribosomal_eL8/eL30/eS12/Gad45"/>
</dbReference>
<dbReference type="Gene3D" id="3.30.1330.30">
    <property type="match status" value="1"/>
</dbReference>
<dbReference type="InterPro" id="IPR001921">
    <property type="entry name" value="Ribosomal_eL8_euk"/>
</dbReference>
<dbReference type="STRING" id="1288291.A0A059EX71"/>
<protein>
    <recommendedName>
        <fullName evidence="4">60S ribosomal protein L8</fullName>
    </recommendedName>
</protein>
<keyword evidence="3 4" id="KW-0687">Ribonucleoprotein</keyword>
<evidence type="ECO:0000313" key="8">
    <source>
        <dbReference type="Proteomes" id="UP000030655"/>
    </source>
</evidence>
<accession>A0A059EX71</accession>
<dbReference type="AlphaFoldDB" id="A0A059EX71"/>
<evidence type="ECO:0000256" key="1">
    <source>
        <dbReference type="ARBA" id="ARBA00007337"/>
    </source>
</evidence>
<evidence type="ECO:0000256" key="2">
    <source>
        <dbReference type="ARBA" id="ARBA00022980"/>
    </source>
</evidence>
<name>A0A059EX71_9MICR</name>
<comment type="function">
    <text evidence="4">Component of the ribosome.</text>
</comment>
<evidence type="ECO:0000256" key="5">
    <source>
        <dbReference type="SAM" id="MobiDB-lite"/>
    </source>
</evidence>
<keyword evidence="2 4" id="KW-0689">Ribosomal protein</keyword>
<dbReference type="VEuPathDB" id="MicrosporidiaDB:H312_03262"/>
<evidence type="ECO:0000313" key="7">
    <source>
        <dbReference type="EMBL" id="KCZ79354.1"/>
    </source>
</evidence>
<feature type="domain" description="Ribosomal protein eL8/eL30/eS12/Gadd45" evidence="6">
    <location>
        <begin position="100"/>
        <end position="168"/>
    </location>
</feature>
<evidence type="ECO:0000256" key="3">
    <source>
        <dbReference type="ARBA" id="ARBA00023274"/>
    </source>
</evidence>